<accession>A0A256FL77</accession>
<dbReference type="RefSeq" id="WP_094576281.1">
    <property type="nucleotide sequence ID" value="NZ_JBHEEL010000009.1"/>
</dbReference>
<dbReference type="AlphaFoldDB" id="A0A256FL77"/>
<name>A0A256FL77_9HYPH</name>
<evidence type="ECO:0000313" key="1">
    <source>
        <dbReference type="EMBL" id="OYR15528.1"/>
    </source>
</evidence>
<dbReference type="EMBL" id="NNRK01000025">
    <property type="protein sequence ID" value="OYR15528.1"/>
    <property type="molecule type" value="Genomic_DNA"/>
</dbReference>
<dbReference type="OrthoDB" id="7592047at2"/>
<proteinExistence type="predicted"/>
<sequence>MGFIDRWVGKPIKLTDGEFWRGFFGLETTSGETVTYEKALDLDSVWACVNLVANSVKTLPCNVFKDDGVTIDRENVLYELLHDMPNLDDTASDFWAMVAMCLCLDGNFFAEKKVIGGRLTALNPFHPLAVKVCRDDRNNRYYEVTETAKGKSGTIRRVSEDKMFHVRGMVIPGCDRGLSPIGVVRNTVGNALAGEKTAGKMFANGMQVAGVLTSDQVLKAEQRKQLGETLGQFAGSDKAGKIAVLEAGLQYKQLTINPQDAQMLETRQFSVEQICRIFGVPPVMIGHASNGTTTWGSGIEQLILQFTKTCLTPLLRSIESAVYRDLLDAKTRKTTVVKFNMEGLLRGDSQARAEFLQRMVQNGIYTPNEARSYENKAEMPGGNELIVNGTMQPLHGIGHNGGPSLDGATETRAA</sequence>
<dbReference type="eggNOG" id="COG4695">
    <property type="taxonomic scope" value="Bacteria"/>
</dbReference>
<evidence type="ECO:0000313" key="2">
    <source>
        <dbReference type="Proteomes" id="UP000216345"/>
    </source>
</evidence>
<dbReference type="NCBIfam" id="TIGR01537">
    <property type="entry name" value="portal_HK97"/>
    <property type="match status" value="1"/>
</dbReference>
<reference evidence="1 2" key="1">
    <citation type="submission" date="2017-07" db="EMBL/GenBank/DDBJ databases">
        <title>Phylogenetic study on the rhizospheric bacterium Ochrobactrum sp. A44.</title>
        <authorList>
            <person name="Krzyzanowska D.M."/>
            <person name="Ossowicki A."/>
            <person name="Rajewska M."/>
            <person name="Maciag T."/>
            <person name="Kaczynski Z."/>
            <person name="Czerwicka M."/>
            <person name="Jafra S."/>
        </authorList>
    </citation>
    <scope>NUCLEOTIDE SEQUENCE [LARGE SCALE GENOMIC DNA]</scope>
    <source>
        <strain evidence="1 2">PR17</strain>
    </source>
</reference>
<gene>
    <name evidence="1" type="ORF">CEV32_4804</name>
</gene>
<dbReference type="InterPro" id="IPR006944">
    <property type="entry name" value="Phage/GTA_portal"/>
</dbReference>
<organism evidence="1 2">
    <name type="scientific">Brucella rhizosphaerae</name>
    <dbReference type="NCBI Taxonomy" id="571254"/>
    <lineage>
        <taxon>Bacteria</taxon>
        <taxon>Pseudomonadati</taxon>
        <taxon>Pseudomonadota</taxon>
        <taxon>Alphaproteobacteria</taxon>
        <taxon>Hyphomicrobiales</taxon>
        <taxon>Brucellaceae</taxon>
        <taxon>Brucella/Ochrobactrum group</taxon>
        <taxon>Brucella</taxon>
    </lineage>
</organism>
<dbReference type="Proteomes" id="UP000216345">
    <property type="component" value="Unassembled WGS sequence"/>
</dbReference>
<dbReference type="InterPro" id="IPR006427">
    <property type="entry name" value="Portal_HK97"/>
</dbReference>
<dbReference type="Pfam" id="PF04860">
    <property type="entry name" value="Phage_portal"/>
    <property type="match status" value="1"/>
</dbReference>
<protein>
    <submittedName>
        <fullName evidence="1">Phage portal protein, HK97 family</fullName>
    </submittedName>
</protein>
<comment type="caution">
    <text evidence="1">The sequence shown here is derived from an EMBL/GenBank/DDBJ whole genome shotgun (WGS) entry which is preliminary data.</text>
</comment>
<keyword evidence="2" id="KW-1185">Reference proteome</keyword>